<proteinExistence type="predicted"/>
<evidence type="ECO:0000313" key="1">
    <source>
        <dbReference type="EMBL" id="KAL2610703.1"/>
    </source>
</evidence>
<keyword evidence="2" id="KW-1185">Reference proteome</keyword>
<accession>A0ABD1XP24</accession>
<dbReference type="AlphaFoldDB" id="A0ABD1XP24"/>
<comment type="caution">
    <text evidence="1">The sequence shown here is derived from an EMBL/GenBank/DDBJ whole genome shotgun (WGS) entry which is preliminary data.</text>
</comment>
<dbReference type="Proteomes" id="UP001605036">
    <property type="component" value="Unassembled WGS sequence"/>
</dbReference>
<name>A0ABD1XP24_9MARC</name>
<sequence length="134" mass="15140">MTRSGNTDEAEKEGISVSLIQRLERLDVSIPWKAGVAANSQTESSCIRQRAALSELAIFSFCFEGDLPLDAFRGWVGMEQSRTVHRRRLHQFAFVTTFWSSHERDEALQLEVAVIRGSPVIHYSWAPECENEGV</sequence>
<gene>
    <name evidence="1" type="ORF">R1flu_029276</name>
</gene>
<organism evidence="1 2">
    <name type="scientific">Riccia fluitans</name>
    <dbReference type="NCBI Taxonomy" id="41844"/>
    <lineage>
        <taxon>Eukaryota</taxon>
        <taxon>Viridiplantae</taxon>
        <taxon>Streptophyta</taxon>
        <taxon>Embryophyta</taxon>
        <taxon>Marchantiophyta</taxon>
        <taxon>Marchantiopsida</taxon>
        <taxon>Marchantiidae</taxon>
        <taxon>Marchantiales</taxon>
        <taxon>Ricciaceae</taxon>
        <taxon>Riccia</taxon>
    </lineage>
</organism>
<dbReference type="EMBL" id="JBHFFA010000008">
    <property type="protein sequence ID" value="KAL2610703.1"/>
    <property type="molecule type" value="Genomic_DNA"/>
</dbReference>
<reference evidence="1 2" key="1">
    <citation type="submission" date="2024-09" db="EMBL/GenBank/DDBJ databases">
        <title>Chromosome-scale assembly of Riccia fluitans.</title>
        <authorList>
            <person name="Paukszto L."/>
            <person name="Sawicki J."/>
            <person name="Karawczyk K."/>
            <person name="Piernik-Szablinska J."/>
            <person name="Szczecinska M."/>
            <person name="Mazdziarz M."/>
        </authorList>
    </citation>
    <scope>NUCLEOTIDE SEQUENCE [LARGE SCALE GENOMIC DNA]</scope>
    <source>
        <strain evidence="1">Rf_01</strain>
        <tissue evidence="1">Aerial parts of the thallus</tissue>
    </source>
</reference>
<protein>
    <submittedName>
        <fullName evidence="1">Uncharacterized protein</fullName>
    </submittedName>
</protein>
<evidence type="ECO:0000313" key="2">
    <source>
        <dbReference type="Proteomes" id="UP001605036"/>
    </source>
</evidence>